<dbReference type="EMBL" id="PYSV01000005">
    <property type="protein sequence ID" value="PTA68465.1"/>
    <property type="molecule type" value="Genomic_DNA"/>
</dbReference>
<dbReference type="Pfam" id="PF01869">
    <property type="entry name" value="BcrAD_BadFG"/>
    <property type="match status" value="1"/>
</dbReference>
<dbReference type="Gene3D" id="3.30.420.40">
    <property type="match status" value="2"/>
</dbReference>
<dbReference type="InterPro" id="IPR043129">
    <property type="entry name" value="ATPase_NBD"/>
</dbReference>
<dbReference type="Proteomes" id="UP000240317">
    <property type="component" value="Unassembled WGS sequence"/>
</dbReference>
<dbReference type="InterPro" id="IPR002731">
    <property type="entry name" value="ATPase_BadF"/>
</dbReference>
<feature type="domain" description="ATPase BadF/BadG/BcrA/BcrD type" evidence="1">
    <location>
        <begin position="8"/>
        <end position="282"/>
    </location>
</feature>
<dbReference type="OrthoDB" id="63487at2"/>
<name>A0A2T3W996_9DEIO</name>
<gene>
    <name evidence="2" type="ORF">C8263_06580</name>
</gene>
<proteinExistence type="predicted"/>
<evidence type="ECO:0000259" key="1">
    <source>
        <dbReference type="Pfam" id="PF01869"/>
    </source>
</evidence>
<organism evidence="2 3">
    <name type="scientific">Deinococcus arcticus</name>
    <dbReference type="NCBI Taxonomy" id="2136176"/>
    <lineage>
        <taxon>Bacteria</taxon>
        <taxon>Thermotogati</taxon>
        <taxon>Deinococcota</taxon>
        <taxon>Deinococci</taxon>
        <taxon>Deinococcales</taxon>
        <taxon>Deinococcaceae</taxon>
        <taxon>Deinococcus</taxon>
    </lineage>
</organism>
<keyword evidence="3" id="KW-1185">Reference proteome</keyword>
<evidence type="ECO:0000313" key="2">
    <source>
        <dbReference type="EMBL" id="PTA68465.1"/>
    </source>
</evidence>
<dbReference type="RefSeq" id="WP_107137339.1">
    <property type="nucleotide sequence ID" value="NZ_PYSV01000005.1"/>
</dbReference>
<dbReference type="SUPFAM" id="SSF53067">
    <property type="entry name" value="Actin-like ATPase domain"/>
    <property type="match status" value="1"/>
</dbReference>
<evidence type="ECO:0000313" key="3">
    <source>
        <dbReference type="Proteomes" id="UP000240317"/>
    </source>
</evidence>
<accession>A0A2T3W996</accession>
<comment type="caution">
    <text evidence="2">The sequence shown here is derived from an EMBL/GenBank/DDBJ whole genome shotgun (WGS) entry which is preliminary data.</text>
</comment>
<protein>
    <submittedName>
        <fullName evidence="2">ATPase</fullName>
    </submittedName>
</protein>
<reference evidence="2 3" key="1">
    <citation type="submission" date="2018-03" db="EMBL/GenBank/DDBJ databases">
        <title>Draft genome of Deinococcus sp. OD32.</title>
        <authorList>
            <person name="Wang X.-P."/>
            <person name="Du Z.-J."/>
        </authorList>
    </citation>
    <scope>NUCLEOTIDE SEQUENCE [LARGE SCALE GENOMIC DNA]</scope>
    <source>
        <strain evidence="2 3">OD32</strain>
    </source>
</reference>
<sequence>MDRLTLTLGLDAGGSATKWALCRAGVPVAAGQAPPLTAGLLRTPQGPASLEALCAALPGQPAAVHAGLPGLGSGTPAAEAVADTLAHALGVSRRALSVESDLDLAYRAHLAPGAGVLLYAGTGSVAYHVTRGGEVLRAGGRGFLIGDDGAGFSLGRAALRAVTDQLDAGELPGGPLAQEVAAVAGGLDWDTLRAFAYAGPGAGAVARLAPAVGRAADAGDPVATALLYEAAQALATLARRVQARTGPLPVTATGGALRISPLFTAALGRALPGVSVQQRDHAQAAARYAERHLG</sequence>
<dbReference type="AlphaFoldDB" id="A0A2T3W996"/>
<dbReference type="InterPro" id="IPR052519">
    <property type="entry name" value="Euk-type_GlcNAc_Kinase"/>
</dbReference>
<dbReference type="PANTHER" id="PTHR43190">
    <property type="entry name" value="N-ACETYL-D-GLUCOSAMINE KINASE"/>
    <property type="match status" value="1"/>
</dbReference>
<dbReference type="PANTHER" id="PTHR43190:SF3">
    <property type="entry name" value="N-ACETYL-D-GLUCOSAMINE KINASE"/>
    <property type="match status" value="1"/>
</dbReference>